<dbReference type="Proteomes" id="UP000060630">
    <property type="component" value="Unassembled WGS sequence"/>
</dbReference>
<evidence type="ECO:0000313" key="2">
    <source>
        <dbReference type="Proteomes" id="UP000060630"/>
    </source>
</evidence>
<gene>
    <name evidence="1" type="ORF">WL29_21565</name>
</gene>
<organism evidence="1 2">
    <name type="scientific">Burkholderia ubonensis</name>
    <dbReference type="NCBI Taxonomy" id="101571"/>
    <lineage>
        <taxon>Bacteria</taxon>
        <taxon>Pseudomonadati</taxon>
        <taxon>Pseudomonadota</taxon>
        <taxon>Betaproteobacteria</taxon>
        <taxon>Burkholderiales</taxon>
        <taxon>Burkholderiaceae</taxon>
        <taxon>Burkholderia</taxon>
        <taxon>Burkholderia cepacia complex</taxon>
    </lineage>
</organism>
<name>A0A106QCV9_9BURK</name>
<dbReference type="AlphaFoldDB" id="A0A106QCV9"/>
<evidence type="ECO:0000313" key="1">
    <source>
        <dbReference type="EMBL" id="KWA83958.1"/>
    </source>
</evidence>
<accession>A0A106QCV9</accession>
<protein>
    <submittedName>
        <fullName evidence="1">Uncharacterized protein</fullName>
    </submittedName>
</protein>
<reference evidence="1 2" key="1">
    <citation type="submission" date="2015-11" db="EMBL/GenBank/DDBJ databases">
        <title>Expanding the genomic diversity of Burkholderia species for the development of highly accurate diagnostics.</title>
        <authorList>
            <person name="Sahl J."/>
            <person name="Keim P."/>
            <person name="Wagner D."/>
        </authorList>
    </citation>
    <scope>NUCLEOTIDE SEQUENCE [LARGE SCALE GENOMIC DNA]</scope>
    <source>
        <strain evidence="1 2">MSMB2087WGS</strain>
    </source>
</reference>
<sequence>MTQATQVSPQEQVHTAMMALHRTLLRHELFETHPDLAHDYVVLQEALAVLEGDNVAVQYWHARKTRLLTTHPDLNKRQHALKPQVVAPALRLSYLRQETKHG</sequence>
<dbReference type="RefSeq" id="WP_060192295.1">
    <property type="nucleotide sequence ID" value="NZ_LPHD01000049.1"/>
</dbReference>
<comment type="caution">
    <text evidence="1">The sequence shown here is derived from an EMBL/GenBank/DDBJ whole genome shotgun (WGS) entry which is preliminary data.</text>
</comment>
<dbReference type="EMBL" id="LPHD01000049">
    <property type="protein sequence ID" value="KWA83958.1"/>
    <property type="molecule type" value="Genomic_DNA"/>
</dbReference>
<proteinExistence type="predicted"/>